<evidence type="ECO:0000256" key="17">
    <source>
        <dbReference type="ARBA" id="ARBA00024861"/>
    </source>
</evidence>
<evidence type="ECO:0000256" key="5">
    <source>
        <dbReference type="ARBA" id="ARBA00007955"/>
    </source>
</evidence>
<comment type="subcellular location">
    <subcellularLocation>
        <location evidence="3 18">Cytoplasm</location>
    </subcellularLocation>
</comment>
<evidence type="ECO:0000256" key="10">
    <source>
        <dbReference type="ARBA" id="ARBA00022676"/>
    </source>
</evidence>
<comment type="similarity">
    <text evidence="5 18">Belongs to the ATP phosphoribosyltransferase family. Long subfamily.</text>
</comment>
<dbReference type="InterPro" id="IPR011322">
    <property type="entry name" value="N-reg_PII-like_a/b"/>
</dbReference>
<dbReference type="EMBL" id="MFNE01000045">
    <property type="protein sequence ID" value="OGG93877.1"/>
    <property type="molecule type" value="Genomic_DNA"/>
</dbReference>
<dbReference type="NCBIfam" id="TIGR03455">
    <property type="entry name" value="HisG_C-term"/>
    <property type="match status" value="1"/>
</dbReference>
<dbReference type="CDD" id="cd13593">
    <property type="entry name" value="PBP2_HisGL3"/>
    <property type="match status" value="1"/>
</dbReference>
<evidence type="ECO:0000256" key="13">
    <source>
        <dbReference type="ARBA" id="ARBA00022741"/>
    </source>
</evidence>
<dbReference type="UniPathway" id="UPA00031">
    <property type="reaction ID" value="UER00006"/>
</dbReference>
<evidence type="ECO:0000256" key="15">
    <source>
        <dbReference type="ARBA" id="ARBA00022842"/>
    </source>
</evidence>
<protein>
    <recommendedName>
        <fullName evidence="7 18">ATP phosphoribosyltransferase</fullName>
        <shortName evidence="18">ATP-PRT</shortName>
        <shortName evidence="18">ATP-PRTase</shortName>
        <ecNumber evidence="6 18">2.4.2.17</ecNumber>
    </recommendedName>
</protein>
<keyword evidence="15 18" id="KW-0460">Magnesium</keyword>
<dbReference type="SUPFAM" id="SSF53850">
    <property type="entry name" value="Periplasmic binding protein-like II"/>
    <property type="match status" value="1"/>
</dbReference>
<proteinExistence type="inferred from homology"/>
<dbReference type="FunFam" id="3.30.70.120:FF:000002">
    <property type="entry name" value="ATP phosphoribosyltransferase"/>
    <property type="match status" value="1"/>
</dbReference>
<evidence type="ECO:0000256" key="12">
    <source>
        <dbReference type="ARBA" id="ARBA00022723"/>
    </source>
</evidence>
<keyword evidence="10 18" id="KW-0328">Glycosyltransferase</keyword>
<dbReference type="Gene3D" id="3.40.190.10">
    <property type="entry name" value="Periplasmic binding protein-like II"/>
    <property type="match status" value="2"/>
</dbReference>
<dbReference type="PANTHER" id="PTHR21403:SF10">
    <property type="entry name" value="ATP PHOSPHORIBOSYLTRANSFERASE"/>
    <property type="match status" value="1"/>
</dbReference>
<evidence type="ECO:0000259" key="20">
    <source>
        <dbReference type="Pfam" id="PF08029"/>
    </source>
</evidence>
<keyword evidence="16 18" id="KW-0368">Histidine biosynthesis</keyword>
<dbReference type="GO" id="GO:0000287">
    <property type="term" value="F:magnesium ion binding"/>
    <property type="evidence" value="ECO:0007669"/>
    <property type="project" value="UniProtKB-UniRule"/>
</dbReference>
<reference evidence="21 22" key="1">
    <citation type="journal article" date="2016" name="Nat. Commun.">
        <title>Thousands of microbial genomes shed light on interconnected biogeochemical processes in an aquifer system.</title>
        <authorList>
            <person name="Anantharaman K."/>
            <person name="Brown C.T."/>
            <person name="Hug L.A."/>
            <person name="Sharon I."/>
            <person name="Castelle C.J."/>
            <person name="Probst A.J."/>
            <person name="Thomas B.C."/>
            <person name="Singh A."/>
            <person name="Wilkins M.J."/>
            <person name="Karaoz U."/>
            <person name="Brodie E.L."/>
            <person name="Williams K.H."/>
            <person name="Hubbard S.S."/>
            <person name="Banfield J.F."/>
        </authorList>
    </citation>
    <scope>NUCLEOTIDE SEQUENCE [LARGE SCALE GENOMIC DNA]</scope>
</reference>
<dbReference type="EC" id="2.4.2.17" evidence="6 18"/>
<keyword evidence="12 18" id="KW-0479">Metal-binding</keyword>
<dbReference type="NCBIfam" id="TIGR00070">
    <property type="entry name" value="hisG"/>
    <property type="match status" value="1"/>
</dbReference>
<comment type="function">
    <text evidence="17 18">Catalyzes the condensation of ATP and 5-phosphoribose 1-diphosphate to form N'-(5'-phosphoribosyl)-ATP (PR-ATP). Has a crucial role in the pathway because the rate of histidine biosynthesis seems to be controlled primarily by regulation of HisG enzymatic activity.</text>
</comment>
<comment type="activity regulation">
    <text evidence="18">Feedback inhibited by histidine.</text>
</comment>
<evidence type="ECO:0000256" key="11">
    <source>
        <dbReference type="ARBA" id="ARBA00022679"/>
    </source>
</evidence>
<dbReference type="Pfam" id="PF08029">
    <property type="entry name" value="HisG_C"/>
    <property type="match status" value="1"/>
</dbReference>
<keyword evidence="8 18" id="KW-0963">Cytoplasm</keyword>
<dbReference type="GO" id="GO:0005737">
    <property type="term" value="C:cytoplasm"/>
    <property type="evidence" value="ECO:0007669"/>
    <property type="project" value="UniProtKB-SubCell"/>
</dbReference>
<evidence type="ECO:0000256" key="6">
    <source>
        <dbReference type="ARBA" id="ARBA00011946"/>
    </source>
</evidence>
<dbReference type="Proteomes" id="UP000178449">
    <property type="component" value="Unassembled WGS sequence"/>
</dbReference>
<dbReference type="STRING" id="1817772.A2527_02025"/>
<feature type="domain" description="Histidine biosynthesis HisG C-terminal" evidence="20">
    <location>
        <begin position="215"/>
        <end position="287"/>
    </location>
</feature>
<evidence type="ECO:0000256" key="3">
    <source>
        <dbReference type="ARBA" id="ARBA00004496"/>
    </source>
</evidence>
<evidence type="ECO:0000256" key="2">
    <source>
        <dbReference type="ARBA" id="ARBA00001946"/>
    </source>
</evidence>
<evidence type="ECO:0000256" key="16">
    <source>
        <dbReference type="ARBA" id="ARBA00023102"/>
    </source>
</evidence>
<organism evidence="21 22">
    <name type="scientific">Candidatus Lambdaproteobacteria bacterium RIFOXYD2_FULL_50_16</name>
    <dbReference type="NCBI Taxonomy" id="1817772"/>
    <lineage>
        <taxon>Bacteria</taxon>
        <taxon>Pseudomonadati</taxon>
        <taxon>Pseudomonadota</taxon>
        <taxon>Candidatus Lambdaproteobacteria</taxon>
    </lineage>
</organism>
<dbReference type="GO" id="GO:0005524">
    <property type="term" value="F:ATP binding"/>
    <property type="evidence" value="ECO:0007669"/>
    <property type="project" value="UniProtKB-KW"/>
</dbReference>
<dbReference type="PANTHER" id="PTHR21403">
    <property type="entry name" value="ATP PHOSPHORIBOSYLTRANSFERASE ATP-PRTASE"/>
    <property type="match status" value="1"/>
</dbReference>
<dbReference type="HAMAP" id="MF_00079">
    <property type="entry name" value="HisG_Long"/>
    <property type="match status" value="1"/>
</dbReference>
<dbReference type="InterPro" id="IPR001348">
    <property type="entry name" value="ATP_PRibTrfase_HisG"/>
</dbReference>
<evidence type="ECO:0000256" key="18">
    <source>
        <dbReference type="HAMAP-Rule" id="MF_00079"/>
    </source>
</evidence>
<keyword evidence="9 18" id="KW-0028">Amino-acid biosynthesis</keyword>
<evidence type="ECO:0000259" key="19">
    <source>
        <dbReference type="Pfam" id="PF01634"/>
    </source>
</evidence>
<dbReference type="InterPro" id="IPR013115">
    <property type="entry name" value="HisG_C"/>
</dbReference>
<gene>
    <name evidence="18" type="primary">hisG</name>
    <name evidence="21" type="ORF">A2527_02025</name>
</gene>
<dbReference type="InterPro" id="IPR013820">
    <property type="entry name" value="ATP_PRibTrfase_cat"/>
</dbReference>
<name>A0A1F6G6Z9_9PROT</name>
<dbReference type="SUPFAM" id="SSF54913">
    <property type="entry name" value="GlnB-like"/>
    <property type="match status" value="1"/>
</dbReference>
<evidence type="ECO:0000256" key="8">
    <source>
        <dbReference type="ARBA" id="ARBA00022490"/>
    </source>
</evidence>
<evidence type="ECO:0000256" key="14">
    <source>
        <dbReference type="ARBA" id="ARBA00022840"/>
    </source>
</evidence>
<dbReference type="Gene3D" id="3.30.70.120">
    <property type="match status" value="1"/>
</dbReference>
<evidence type="ECO:0000313" key="21">
    <source>
        <dbReference type="EMBL" id="OGG93877.1"/>
    </source>
</evidence>
<keyword evidence="13 18" id="KW-0547">Nucleotide-binding</keyword>
<keyword evidence="11 18" id="KW-0808">Transferase</keyword>
<sequence length="290" mass="31994">MPVLQLGIPKGSLQDSTVEMFKKAGYKISISSRSYFPTIDDDQIECMLIRAQEMARYVGEGILDAGLTGSDWVQESGADVHEVCELVYGKVGRKPLRWVLAVPEDSSIHGPKDLEGKRIATEAVGMTERYLAKYGVQANVEFSWGATEVKPPRLADAIVEITETGSSLKANNLRIVDQLCTSTTRLIANHEAYQDPFKKQKIDQIALLLKAVLDAESQVGLMMNIREADLPKLLTILPALNKPTISNLIEKGWVAINTVVEEAIVREFIPQLIEAGAEGIVEYSLNKLVR</sequence>
<comment type="cofactor">
    <cofactor evidence="2 18">
        <name>Mg(2+)</name>
        <dbReference type="ChEBI" id="CHEBI:18420"/>
    </cofactor>
</comment>
<evidence type="ECO:0000256" key="9">
    <source>
        <dbReference type="ARBA" id="ARBA00022605"/>
    </source>
</evidence>
<dbReference type="GO" id="GO:0003879">
    <property type="term" value="F:ATP phosphoribosyltransferase activity"/>
    <property type="evidence" value="ECO:0007669"/>
    <property type="project" value="UniProtKB-UniRule"/>
</dbReference>
<dbReference type="InterPro" id="IPR015867">
    <property type="entry name" value="N-reg_PII/ATP_PRibTrfase_C"/>
</dbReference>
<evidence type="ECO:0000256" key="1">
    <source>
        <dbReference type="ARBA" id="ARBA00000915"/>
    </source>
</evidence>
<feature type="domain" description="ATP phosphoribosyltransferase catalytic" evidence="19">
    <location>
        <begin position="50"/>
        <end position="210"/>
    </location>
</feature>
<accession>A0A1F6G6Z9</accession>
<evidence type="ECO:0000256" key="7">
    <source>
        <dbReference type="ARBA" id="ARBA00020998"/>
    </source>
</evidence>
<comment type="pathway">
    <text evidence="4 18">Amino-acid biosynthesis; L-histidine biosynthesis; L-histidine from 5-phospho-alpha-D-ribose 1-diphosphate: step 1/9.</text>
</comment>
<dbReference type="AlphaFoldDB" id="A0A1F6G6Z9"/>
<dbReference type="InterPro" id="IPR020621">
    <property type="entry name" value="ATP-PRT_HisG_long"/>
</dbReference>
<comment type="caution">
    <text evidence="21">The sequence shown here is derived from an EMBL/GenBank/DDBJ whole genome shotgun (WGS) entry which is preliminary data.</text>
</comment>
<evidence type="ECO:0000256" key="4">
    <source>
        <dbReference type="ARBA" id="ARBA00004667"/>
    </source>
</evidence>
<dbReference type="GO" id="GO:0000105">
    <property type="term" value="P:L-histidine biosynthetic process"/>
    <property type="evidence" value="ECO:0007669"/>
    <property type="project" value="UniProtKB-UniRule"/>
</dbReference>
<comment type="catalytic activity">
    <reaction evidence="1 18">
        <text>1-(5-phospho-beta-D-ribosyl)-ATP + diphosphate = 5-phospho-alpha-D-ribose 1-diphosphate + ATP</text>
        <dbReference type="Rhea" id="RHEA:18473"/>
        <dbReference type="ChEBI" id="CHEBI:30616"/>
        <dbReference type="ChEBI" id="CHEBI:33019"/>
        <dbReference type="ChEBI" id="CHEBI:58017"/>
        <dbReference type="ChEBI" id="CHEBI:73183"/>
        <dbReference type="EC" id="2.4.2.17"/>
    </reaction>
</comment>
<keyword evidence="14 18" id="KW-0067">ATP-binding</keyword>
<dbReference type="Pfam" id="PF01634">
    <property type="entry name" value="HisG"/>
    <property type="match status" value="1"/>
</dbReference>
<evidence type="ECO:0000313" key="22">
    <source>
        <dbReference type="Proteomes" id="UP000178449"/>
    </source>
</evidence>